<keyword evidence="1" id="KW-1133">Transmembrane helix</keyword>
<gene>
    <name evidence="2" type="ORF">LFAB_15850</name>
</gene>
<accession>W6T444</accession>
<evidence type="ECO:0000313" key="2">
    <source>
        <dbReference type="EMBL" id="ETY72766.1"/>
    </source>
</evidence>
<protein>
    <submittedName>
        <fullName evidence="2">Uncharacterized protein</fullName>
    </submittedName>
</protein>
<dbReference type="Proteomes" id="UP000019247">
    <property type="component" value="Unassembled WGS sequence"/>
</dbReference>
<dbReference type="EMBL" id="AWWK01000086">
    <property type="protein sequence ID" value="ETY72766.1"/>
    <property type="molecule type" value="Genomic_DNA"/>
</dbReference>
<keyword evidence="1" id="KW-0812">Transmembrane</keyword>
<keyword evidence="1" id="KW-0472">Membrane</keyword>
<feature type="transmembrane region" description="Helical" evidence="1">
    <location>
        <begin position="6"/>
        <end position="29"/>
    </location>
</feature>
<comment type="caution">
    <text evidence="2">The sequence shown here is derived from an EMBL/GenBank/DDBJ whole genome shotgun (WGS) entry which is preliminary data.</text>
</comment>
<evidence type="ECO:0000256" key="1">
    <source>
        <dbReference type="SAM" id="Phobius"/>
    </source>
</evidence>
<feature type="transmembrane region" description="Helical" evidence="1">
    <location>
        <begin position="50"/>
        <end position="73"/>
    </location>
</feature>
<dbReference type="HOGENOM" id="CLU_2035090_0_0_9"/>
<proteinExistence type="predicted"/>
<name>W6T444_9LACO</name>
<dbReference type="STRING" id="1400520.LFAB_15850"/>
<dbReference type="PATRIC" id="fig|1400520.3.peg.3110"/>
<evidence type="ECO:0000313" key="3">
    <source>
        <dbReference type="Proteomes" id="UP000019247"/>
    </source>
</evidence>
<dbReference type="RefSeq" id="WP_024624414.1">
    <property type="nucleotide sequence ID" value="NZ_KK036532.1"/>
</dbReference>
<dbReference type="AlphaFoldDB" id="W6T444"/>
<organism evidence="2 3">
    <name type="scientific">Lactiplantibacillus fabifermentans T30PCM01</name>
    <dbReference type="NCBI Taxonomy" id="1400520"/>
    <lineage>
        <taxon>Bacteria</taxon>
        <taxon>Bacillati</taxon>
        <taxon>Bacillota</taxon>
        <taxon>Bacilli</taxon>
        <taxon>Lactobacillales</taxon>
        <taxon>Lactobacillaceae</taxon>
        <taxon>Lactiplantibacillus</taxon>
    </lineage>
</organism>
<reference evidence="2 3" key="1">
    <citation type="journal article" date="2014" name="Genome Announc.">
        <title>Genome Sequence of Lactobacillus fabifermentans Strain T30PCM01, Isolated from Fermenting Grape Marc.</title>
        <authorList>
            <person name="Treu L."/>
            <person name="Vendramin V."/>
            <person name="Bovo B."/>
            <person name="Giacomini A."/>
            <person name="Corich V."/>
            <person name="Campanaro S."/>
        </authorList>
    </citation>
    <scope>NUCLEOTIDE SEQUENCE [LARGE SCALE GENOMIC DNA]</scope>
    <source>
        <strain evidence="2 3">T30PCM01</strain>
    </source>
</reference>
<sequence>MSCALLIMIWMFSCLVLVGEWLMAALIHGNKKSYPVGLRQFETRAHLRQTYGRLLVIDILVVATTLFCTVMMVQPFIQLNEMTDNVANWDLYGATVTLFILKQYHHYTYEQALTEYQSHVK</sequence>